<name>A0A4C2AHW7_EUMVA</name>
<dbReference type="AlphaFoldDB" id="A0A4C2AHW7"/>
<evidence type="ECO:0000313" key="1">
    <source>
        <dbReference type="EMBL" id="GBP98435.1"/>
    </source>
</evidence>
<accession>A0A4C2AHW7</accession>
<evidence type="ECO:0000313" key="2">
    <source>
        <dbReference type="Proteomes" id="UP000299102"/>
    </source>
</evidence>
<sequence length="296" mass="31938">MLFLRFVSGSEVAGSKSGYGVVALESPHRMIPHAPPMVGFDTNLANFGSALALSSPGKWFSKFSGTRGKITIEVSIYNPWECKANSMSSSLFRSWDPGPRGYAVSVLRVFSGTGIPGDRGLNAVGLVRTHLNCASSRFSAEWATKNLDLCTSTQHGRMNQMTTKTKGSSTAFERAGKPCLATTTPVPASVSARSPEDWAFFENVQYILDLIGAHAQYGESFSLNLFRLAALITFWRTTADSDRNPLPFSFQGGVPGELISTLVARGSRVPAPRIGALPAFRNDIPDVLRAAWARGL</sequence>
<protein>
    <submittedName>
        <fullName evidence="1">Uncharacterized protein</fullName>
    </submittedName>
</protein>
<proteinExistence type="predicted"/>
<gene>
    <name evidence="1" type="ORF">EVAR_9229_1</name>
</gene>
<organism evidence="1 2">
    <name type="scientific">Eumeta variegata</name>
    <name type="common">Bagworm moth</name>
    <name type="synonym">Eumeta japonica</name>
    <dbReference type="NCBI Taxonomy" id="151549"/>
    <lineage>
        <taxon>Eukaryota</taxon>
        <taxon>Metazoa</taxon>
        <taxon>Ecdysozoa</taxon>
        <taxon>Arthropoda</taxon>
        <taxon>Hexapoda</taxon>
        <taxon>Insecta</taxon>
        <taxon>Pterygota</taxon>
        <taxon>Neoptera</taxon>
        <taxon>Endopterygota</taxon>
        <taxon>Lepidoptera</taxon>
        <taxon>Glossata</taxon>
        <taxon>Ditrysia</taxon>
        <taxon>Tineoidea</taxon>
        <taxon>Psychidae</taxon>
        <taxon>Oiketicinae</taxon>
        <taxon>Eumeta</taxon>
    </lineage>
</organism>
<reference evidence="1 2" key="1">
    <citation type="journal article" date="2019" name="Commun. Biol.">
        <title>The bagworm genome reveals a unique fibroin gene that provides high tensile strength.</title>
        <authorList>
            <person name="Kono N."/>
            <person name="Nakamura H."/>
            <person name="Ohtoshi R."/>
            <person name="Tomita M."/>
            <person name="Numata K."/>
            <person name="Arakawa K."/>
        </authorList>
    </citation>
    <scope>NUCLEOTIDE SEQUENCE [LARGE SCALE GENOMIC DNA]</scope>
</reference>
<keyword evidence="2" id="KW-1185">Reference proteome</keyword>
<comment type="caution">
    <text evidence="1">The sequence shown here is derived from an EMBL/GenBank/DDBJ whole genome shotgun (WGS) entry which is preliminary data.</text>
</comment>
<dbReference type="EMBL" id="BGZK01003143">
    <property type="protein sequence ID" value="GBP98435.1"/>
    <property type="molecule type" value="Genomic_DNA"/>
</dbReference>
<dbReference type="Proteomes" id="UP000299102">
    <property type="component" value="Unassembled WGS sequence"/>
</dbReference>